<evidence type="ECO:0000256" key="6">
    <source>
        <dbReference type="ARBA" id="ARBA00023136"/>
    </source>
</evidence>
<dbReference type="EMBL" id="UINC01132706">
    <property type="protein sequence ID" value="SVD15185.1"/>
    <property type="molecule type" value="Genomic_DNA"/>
</dbReference>
<organism evidence="9">
    <name type="scientific">marine metagenome</name>
    <dbReference type="NCBI Taxonomy" id="408172"/>
    <lineage>
        <taxon>unclassified sequences</taxon>
        <taxon>metagenomes</taxon>
        <taxon>ecological metagenomes</taxon>
    </lineage>
</organism>
<feature type="domain" description="ABC transporter" evidence="8">
    <location>
        <begin position="172"/>
        <end position="306"/>
    </location>
</feature>
<dbReference type="AlphaFoldDB" id="A0A382T0C6"/>
<dbReference type="Gene3D" id="3.40.50.300">
    <property type="entry name" value="P-loop containing nucleotide triphosphate hydrolases"/>
    <property type="match status" value="2"/>
</dbReference>
<evidence type="ECO:0000256" key="7">
    <source>
        <dbReference type="SAM" id="MobiDB-lite"/>
    </source>
</evidence>
<reference evidence="9" key="1">
    <citation type="submission" date="2018-05" db="EMBL/GenBank/DDBJ databases">
        <authorList>
            <person name="Lanie J.A."/>
            <person name="Ng W.-L."/>
            <person name="Kazmierczak K.M."/>
            <person name="Andrzejewski T.M."/>
            <person name="Davidsen T.M."/>
            <person name="Wayne K.J."/>
            <person name="Tettelin H."/>
            <person name="Glass J.I."/>
            <person name="Rusch D."/>
            <person name="Podicherti R."/>
            <person name="Tsui H.-C.T."/>
            <person name="Winkler M.E."/>
        </authorList>
    </citation>
    <scope>NUCLEOTIDE SEQUENCE</scope>
</reference>
<feature type="non-terminal residue" evidence="9">
    <location>
        <position position="306"/>
    </location>
</feature>
<keyword evidence="6" id="KW-0472">Membrane</keyword>
<keyword evidence="3" id="KW-0547">Nucleotide-binding</keyword>
<dbReference type="Pfam" id="PF00005">
    <property type="entry name" value="ABC_tran"/>
    <property type="match status" value="2"/>
</dbReference>
<evidence type="ECO:0000259" key="8">
    <source>
        <dbReference type="Pfam" id="PF00005"/>
    </source>
</evidence>
<evidence type="ECO:0000256" key="1">
    <source>
        <dbReference type="ARBA" id="ARBA00022448"/>
    </source>
</evidence>
<dbReference type="PANTHER" id="PTHR43790">
    <property type="entry name" value="CARBOHYDRATE TRANSPORT ATP-BINDING PROTEIN MG119-RELATED"/>
    <property type="match status" value="1"/>
</dbReference>
<dbReference type="PANTHER" id="PTHR43790:SF3">
    <property type="entry name" value="D-ALLOSE IMPORT ATP-BINDING PROTEIN ALSA-RELATED"/>
    <property type="match status" value="1"/>
</dbReference>
<keyword evidence="4" id="KW-0067">ATP-binding</keyword>
<evidence type="ECO:0000256" key="3">
    <source>
        <dbReference type="ARBA" id="ARBA00022741"/>
    </source>
</evidence>
<dbReference type="InterPro" id="IPR050107">
    <property type="entry name" value="ABC_carbohydrate_import_ATPase"/>
</dbReference>
<accession>A0A382T0C6</accession>
<evidence type="ECO:0000256" key="5">
    <source>
        <dbReference type="ARBA" id="ARBA00022967"/>
    </source>
</evidence>
<dbReference type="InterPro" id="IPR027417">
    <property type="entry name" value="P-loop_NTPase"/>
</dbReference>
<keyword evidence="1" id="KW-0813">Transport</keyword>
<evidence type="ECO:0000256" key="2">
    <source>
        <dbReference type="ARBA" id="ARBA00022475"/>
    </source>
</evidence>
<feature type="domain" description="ABC transporter" evidence="8">
    <location>
        <begin position="10"/>
        <end position="61"/>
    </location>
</feature>
<keyword evidence="5" id="KW-1278">Translocase</keyword>
<evidence type="ECO:0000313" key="9">
    <source>
        <dbReference type="EMBL" id="SVD15185.1"/>
    </source>
</evidence>
<sequence>GWLDTTTIQTEATTALSRLQRTDIPLDARILDLSIADRQIVEIARALHGQTSMLVLDEPTSSLTGEDASRLFDVLRRLRDEGLAILYISHFLEEIVDLTDQYTVLRDGEVTGGGATAETNATELATMMVGRPLLQRTKRTSTVRDTPDPAAPQDDILLHVDHLHGSPLPIDATIELHRGEILGIGGLVGSGRSELVRAIFGLDPVTSGTIRILDVSGPTIPTACLDAGLGLLSEDRATEGLALNLSVADNTVMSRWPTQRRGWLDLLGRDRAAERWIDELGIRTPSPESTVGSLSGGNQQKVALAR</sequence>
<dbReference type="GO" id="GO:0005524">
    <property type="term" value="F:ATP binding"/>
    <property type="evidence" value="ECO:0007669"/>
    <property type="project" value="UniProtKB-KW"/>
</dbReference>
<feature type="region of interest" description="Disordered" evidence="7">
    <location>
        <begin position="286"/>
        <end position="306"/>
    </location>
</feature>
<evidence type="ECO:0000256" key="4">
    <source>
        <dbReference type="ARBA" id="ARBA00022840"/>
    </source>
</evidence>
<feature type="non-terminal residue" evidence="9">
    <location>
        <position position="1"/>
    </location>
</feature>
<gene>
    <name evidence="9" type="ORF">METZ01_LOCUS368039</name>
</gene>
<dbReference type="SUPFAM" id="SSF52540">
    <property type="entry name" value="P-loop containing nucleoside triphosphate hydrolases"/>
    <property type="match status" value="2"/>
</dbReference>
<keyword evidence="2" id="KW-1003">Cell membrane</keyword>
<name>A0A382T0C6_9ZZZZ</name>
<dbReference type="InterPro" id="IPR003439">
    <property type="entry name" value="ABC_transporter-like_ATP-bd"/>
</dbReference>
<proteinExistence type="predicted"/>
<dbReference type="GO" id="GO:0016887">
    <property type="term" value="F:ATP hydrolysis activity"/>
    <property type="evidence" value="ECO:0007669"/>
    <property type="project" value="InterPro"/>
</dbReference>
<protein>
    <recommendedName>
        <fullName evidence="8">ABC transporter domain-containing protein</fullName>
    </recommendedName>
</protein>